<evidence type="ECO:0000259" key="10">
    <source>
        <dbReference type="Pfam" id="PF02426"/>
    </source>
</evidence>
<comment type="catalytic activity">
    <reaction evidence="1 9">
        <text>(S)-muconolactone = (4,5-dihydro-5-oxofuran-2-yl)-acetate</text>
        <dbReference type="Rhea" id="RHEA:12348"/>
        <dbReference type="ChEBI" id="CHEBI:58425"/>
        <dbReference type="ChEBI" id="CHEBI:58736"/>
        <dbReference type="EC" id="5.3.3.4"/>
    </reaction>
</comment>
<dbReference type="SUPFAM" id="SSF54909">
    <property type="entry name" value="Dimeric alpha+beta barrel"/>
    <property type="match status" value="1"/>
</dbReference>
<keyword evidence="12" id="KW-1185">Reference proteome</keyword>
<dbReference type="RefSeq" id="WP_258810411.1">
    <property type="nucleotide sequence ID" value="NZ_JANUGU010000001.1"/>
</dbReference>
<dbReference type="InterPro" id="IPR011008">
    <property type="entry name" value="Dimeric_a/b-barrel"/>
</dbReference>
<dbReference type="GO" id="GO:0016159">
    <property type="term" value="F:muconolactone delta-isomerase activity"/>
    <property type="evidence" value="ECO:0007669"/>
    <property type="project" value="UniProtKB-EC"/>
</dbReference>
<evidence type="ECO:0000313" key="12">
    <source>
        <dbReference type="Proteomes" id="UP001204621"/>
    </source>
</evidence>
<evidence type="ECO:0000256" key="3">
    <source>
        <dbReference type="ARBA" id="ARBA00010882"/>
    </source>
</evidence>
<dbReference type="InterPro" id="IPR026029">
    <property type="entry name" value="MLI_dom"/>
</dbReference>
<dbReference type="NCBIfam" id="TIGR03221">
    <property type="entry name" value="muco_delta"/>
    <property type="match status" value="1"/>
</dbReference>
<sequence>MLFHVRMNVNLPTSMPADEAAQLKQTEKEFSQRLQREGKWRHLWRIAGQYANVSLFDVDSVDELHALLTALPLFPYMQVEVMALCRHPSSIHEDDR</sequence>
<evidence type="ECO:0000256" key="7">
    <source>
        <dbReference type="ARBA" id="ARBA00023235"/>
    </source>
</evidence>
<keyword evidence="7 9" id="KW-0413">Isomerase</keyword>
<dbReference type="Gene3D" id="3.30.70.1060">
    <property type="entry name" value="Dimeric alpha+beta barrel"/>
    <property type="match status" value="1"/>
</dbReference>
<dbReference type="EMBL" id="JANUGU010000001">
    <property type="protein sequence ID" value="MCS0657258.1"/>
    <property type="molecule type" value="Genomic_DNA"/>
</dbReference>
<dbReference type="Proteomes" id="UP001204621">
    <property type="component" value="Unassembled WGS sequence"/>
</dbReference>
<comment type="pathway">
    <text evidence="2 9">Aromatic compound metabolism; beta-ketoadipate pathway; 5-oxo-4,5-dihydro-2-furylacetate from catechol: step 3/3.</text>
</comment>
<evidence type="ECO:0000313" key="11">
    <source>
        <dbReference type="EMBL" id="MCS0657258.1"/>
    </source>
</evidence>
<protein>
    <recommendedName>
        <fullName evidence="5 8">Muconolactone Delta-isomerase</fullName>
        <shortName evidence="9">MIase</shortName>
        <ecNumber evidence="5 8">5.3.3.4</ecNumber>
    </recommendedName>
</protein>
<dbReference type="Pfam" id="PF02426">
    <property type="entry name" value="MIase"/>
    <property type="match status" value="1"/>
</dbReference>
<evidence type="ECO:0000256" key="1">
    <source>
        <dbReference type="ARBA" id="ARBA00001739"/>
    </source>
</evidence>
<proteinExistence type="inferred from homology"/>
<evidence type="ECO:0000256" key="6">
    <source>
        <dbReference type="ARBA" id="ARBA00022797"/>
    </source>
</evidence>
<reference evidence="11 12" key="1">
    <citation type="submission" date="2022-08" db="EMBL/GenBank/DDBJ databases">
        <title>Reclassification of Massilia species as members of the genera Telluria, Duganella, Pseudoduganella, Mokoshia gen. nov. and Zemynaea gen. nov. using orthogonal and non-orthogonal genome-based approaches.</title>
        <authorList>
            <person name="Bowman J.P."/>
        </authorList>
    </citation>
    <scope>NUCLEOTIDE SEQUENCE [LARGE SCALE GENOMIC DNA]</scope>
    <source>
        <strain evidence="11 12">JCM 31606</strain>
    </source>
</reference>
<dbReference type="InterPro" id="IPR003464">
    <property type="entry name" value="Muconolactone_d_Isoase"/>
</dbReference>
<comment type="similarity">
    <text evidence="3 9">Belongs to the muconolactone Delta-isomerase family.</text>
</comment>
<evidence type="ECO:0000256" key="8">
    <source>
        <dbReference type="NCBIfam" id="TIGR03221"/>
    </source>
</evidence>
<dbReference type="PIRSF" id="PIRSF001486">
    <property type="entry name" value="CatC"/>
    <property type="match status" value="1"/>
</dbReference>
<comment type="subunit">
    <text evidence="4">Homodecamer.</text>
</comment>
<evidence type="ECO:0000256" key="2">
    <source>
        <dbReference type="ARBA" id="ARBA00005193"/>
    </source>
</evidence>
<dbReference type="EC" id="5.3.3.4" evidence="5 8"/>
<accession>A0ABT2CTE8</accession>
<name>A0ABT2CTE8_9BURK</name>
<evidence type="ECO:0000256" key="9">
    <source>
        <dbReference type="PIRNR" id="PIRNR001486"/>
    </source>
</evidence>
<feature type="domain" description="Muconolactone isomerase" evidence="10">
    <location>
        <begin position="1"/>
        <end position="89"/>
    </location>
</feature>
<keyword evidence="6 9" id="KW-0058">Aromatic hydrocarbons catabolism</keyword>
<organism evidence="11 12">
    <name type="scientific">Massilia terrae</name>
    <dbReference type="NCBI Taxonomy" id="1811224"/>
    <lineage>
        <taxon>Bacteria</taxon>
        <taxon>Pseudomonadati</taxon>
        <taxon>Pseudomonadota</taxon>
        <taxon>Betaproteobacteria</taxon>
        <taxon>Burkholderiales</taxon>
        <taxon>Oxalobacteraceae</taxon>
        <taxon>Telluria group</taxon>
        <taxon>Massilia</taxon>
    </lineage>
</organism>
<gene>
    <name evidence="11" type="primary">catC</name>
    <name evidence="11" type="ORF">NX778_04175</name>
</gene>
<comment type="caution">
    <text evidence="11">The sequence shown here is derived from an EMBL/GenBank/DDBJ whole genome shotgun (WGS) entry which is preliminary data.</text>
</comment>
<evidence type="ECO:0000256" key="5">
    <source>
        <dbReference type="ARBA" id="ARBA00012070"/>
    </source>
</evidence>
<evidence type="ECO:0000256" key="4">
    <source>
        <dbReference type="ARBA" id="ARBA00011365"/>
    </source>
</evidence>